<dbReference type="EMBL" id="PFMR01000350">
    <property type="protein sequence ID" value="PIZ14468.1"/>
    <property type="molecule type" value="Genomic_DNA"/>
</dbReference>
<name>A0A2M7S561_9BACT</name>
<evidence type="ECO:0000313" key="1">
    <source>
        <dbReference type="EMBL" id="PIZ14468.1"/>
    </source>
</evidence>
<dbReference type="Proteomes" id="UP000229307">
    <property type="component" value="Unassembled WGS sequence"/>
</dbReference>
<organism evidence="1 2">
    <name type="scientific">Candidatus Desantisbacteria bacterium CG_4_10_14_0_8_um_filter_48_22</name>
    <dbReference type="NCBI Taxonomy" id="1974543"/>
    <lineage>
        <taxon>Bacteria</taxon>
        <taxon>Candidatus Desantisiibacteriota</taxon>
    </lineage>
</organism>
<evidence type="ECO:0000313" key="2">
    <source>
        <dbReference type="Proteomes" id="UP000229307"/>
    </source>
</evidence>
<dbReference type="Pfam" id="PF20217">
    <property type="entry name" value="DUF6577"/>
    <property type="match status" value="1"/>
</dbReference>
<proteinExistence type="predicted"/>
<protein>
    <submittedName>
        <fullName evidence="1">Uncharacterized protein</fullName>
    </submittedName>
</protein>
<dbReference type="AlphaFoldDB" id="A0A2M7S561"/>
<accession>A0A2M7S561</accession>
<sequence>MNKKEVIKKYTESHKYFSLSQIVKETNLNKKILKDYLSIFKKEKRVFSAGQGIYSSIKETFELVEDSRTYTLLKHLKKNFPYTDFLIWNTRQLQSLYHHTQLHHITFIDVEKDAILPFYEKISKEYIETVIEKRSRAYYNSFNIKLNPVVIRRLVSRSLKPKNNHIPQAEKVLVDLFMDVDKYKYISSSDYWKVWEELYPRYRIDIGFVYNYAKRRGCLESIFQPIISLSRKYEIDFCQLLQESGKSL</sequence>
<gene>
    <name evidence="1" type="ORF">COY52_12600</name>
</gene>
<dbReference type="InterPro" id="IPR046484">
    <property type="entry name" value="DUF6577"/>
</dbReference>
<reference evidence="2" key="1">
    <citation type="submission" date="2017-09" db="EMBL/GenBank/DDBJ databases">
        <title>Depth-based differentiation of microbial function through sediment-hosted aquifers and enrichment of novel symbionts in the deep terrestrial subsurface.</title>
        <authorList>
            <person name="Probst A.J."/>
            <person name="Ladd B."/>
            <person name="Jarett J.K."/>
            <person name="Geller-Mcgrath D.E."/>
            <person name="Sieber C.M.K."/>
            <person name="Emerson J.B."/>
            <person name="Anantharaman K."/>
            <person name="Thomas B.C."/>
            <person name="Malmstrom R."/>
            <person name="Stieglmeier M."/>
            <person name="Klingl A."/>
            <person name="Woyke T."/>
            <person name="Ryan C.M."/>
            <person name="Banfield J.F."/>
        </authorList>
    </citation>
    <scope>NUCLEOTIDE SEQUENCE [LARGE SCALE GENOMIC DNA]</scope>
</reference>
<comment type="caution">
    <text evidence="1">The sequence shown here is derived from an EMBL/GenBank/DDBJ whole genome shotgun (WGS) entry which is preliminary data.</text>
</comment>